<feature type="domain" description="Putative regulatory protein FmdB zinc ribbon" evidence="1">
    <location>
        <begin position="6"/>
        <end position="43"/>
    </location>
</feature>
<comment type="caution">
    <text evidence="2">The sequence shown here is derived from an EMBL/GenBank/DDBJ whole genome shotgun (WGS) entry which is preliminary data.</text>
</comment>
<dbReference type="RefSeq" id="WP_151128737.1">
    <property type="nucleotide sequence ID" value="NZ_VZQZ01000007.1"/>
</dbReference>
<evidence type="ECO:0000313" key="2">
    <source>
        <dbReference type="EMBL" id="KAB0664715.1"/>
    </source>
</evidence>
<dbReference type="Proteomes" id="UP000420562">
    <property type="component" value="Unassembled WGS sequence"/>
</dbReference>
<dbReference type="InterPro" id="IPR013429">
    <property type="entry name" value="Regulatory_FmdB_Zinc_ribbon"/>
</dbReference>
<dbReference type="Pfam" id="PF09723">
    <property type="entry name" value="Zn_ribbon_8"/>
    <property type="match status" value="1"/>
</dbReference>
<protein>
    <submittedName>
        <fullName evidence="2">Zinc ribbon domain-containing protein</fullName>
    </submittedName>
</protein>
<sequence length="59" mass="6655">MRTTAMPIYEYRCEACGTIFSVKMSMADHEQGPRVCPTCKGSNVLPHYTTFYAKTSKKS</sequence>
<accession>A0A7J4ZPD8</accession>
<dbReference type="EMBL" id="VZQZ01000007">
    <property type="protein sequence ID" value="KAB0664715.1"/>
    <property type="molecule type" value="Genomic_DNA"/>
</dbReference>
<proteinExistence type="predicted"/>
<evidence type="ECO:0000313" key="3">
    <source>
        <dbReference type="Proteomes" id="UP000420562"/>
    </source>
</evidence>
<keyword evidence="3" id="KW-1185">Reference proteome</keyword>
<dbReference type="SMART" id="SM00834">
    <property type="entry name" value="CxxC_CXXC_SSSS"/>
    <property type="match status" value="1"/>
</dbReference>
<organism evidence="2 3">
    <name type="scientific">Oryzomonas japonica</name>
    <dbReference type="NCBI Taxonomy" id="2603858"/>
    <lineage>
        <taxon>Bacteria</taxon>
        <taxon>Pseudomonadati</taxon>
        <taxon>Thermodesulfobacteriota</taxon>
        <taxon>Desulfuromonadia</taxon>
        <taxon>Geobacterales</taxon>
        <taxon>Geobacteraceae</taxon>
        <taxon>Oryzomonas</taxon>
    </lineage>
</organism>
<reference evidence="2 3" key="1">
    <citation type="submission" date="2019-09" db="EMBL/GenBank/DDBJ databases">
        <title>Geobacter sp. Red96, a novel strain isolated from paddy soil.</title>
        <authorList>
            <person name="Xu Z."/>
            <person name="Masuda Y."/>
            <person name="Itoh H."/>
            <person name="Senoo K."/>
        </authorList>
    </citation>
    <scope>NUCLEOTIDE SEQUENCE [LARGE SCALE GENOMIC DNA]</scope>
    <source>
        <strain evidence="2 3">Red96</strain>
    </source>
</reference>
<dbReference type="NCBIfam" id="TIGR02605">
    <property type="entry name" value="CxxC_CxxC_SSSS"/>
    <property type="match status" value="1"/>
</dbReference>
<name>A0A7J4ZPD8_9BACT</name>
<gene>
    <name evidence="2" type="ORF">F6V25_11665</name>
</gene>
<dbReference type="AlphaFoldDB" id="A0A7J4ZPD8"/>
<evidence type="ECO:0000259" key="1">
    <source>
        <dbReference type="SMART" id="SM00834"/>
    </source>
</evidence>